<dbReference type="Ensembl" id="ENSLLET00000042419.1">
    <property type="protein sequence ID" value="ENSLLEP00000040767.1"/>
    <property type="gene ID" value="ENSLLEG00000025909.1"/>
</dbReference>
<dbReference type="PANTHER" id="PTHR12898">
    <property type="entry name" value="MEDIATOR OF RNA POLYMERASE II TRANSCRIPTION SUBUNIT 24"/>
    <property type="match status" value="1"/>
</dbReference>
<evidence type="ECO:0000256" key="2">
    <source>
        <dbReference type="ARBA" id="ARBA00007864"/>
    </source>
</evidence>
<protein>
    <recommendedName>
        <fullName evidence="3">Mediator of RNA polymerase II transcription subunit 24</fullName>
    </recommendedName>
    <alternativeName>
        <fullName evidence="8">Mediator complex subunit 24</fullName>
    </alternativeName>
</protein>
<name>A0A8C5QND4_9ANUR</name>
<dbReference type="GO" id="GO:0060261">
    <property type="term" value="P:positive regulation of transcription initiation by RNA polymerase II"/>
    <property type="evidence" value="ECO:0007669"/>
    <property type="project" value="TreeGrafter"/>
</dbReference>
<evidence type="ECO:0000256" key="6">
    <source>
        <dbReference type="ARBA" id="ARBA00023163"/>
    </source>
</evidence>
<keyword evidence="5" id="KW-0010">Activator</keyword>
<dbReference type="Proteomes" id="UP000694569">
    <property type="component" value="Unplaced"/>
</dbReference>
<dbReference type="Pfam" id="PF11277">
    <property type="entry name" value="Med24_N"/>
    <property type="match status" value="2"/>
</dbReference>
<comment type="subcellular location">
    <subcellularLocation>
        <location evidence="1">Nucleus</location>
    </subcellularLocation>
</comment>
<sequence length="1030" mass="115295">MKLVNLKQAILQAWRERWSDYQWAINMKRFFPKGVTWDILNLADALLDQAMIGVAPNPLVVSYLKYAINSQMVSYSSVLTAISKGPSRNRNVQVARHPLIPSGACAHYATTGLPITLCHGYGSLTMFDDFSRDLCIQSVLEIMDMFCDNLSCHGKAEECISLCRSLMSVLNWLLRCATYYTEKLVETLDPMEGEGNLSMCLQRLECILSSTKNRALIHIAKLEEPTSWVSVEQSLHRLSESITRLPSVQLRNQAENCVSLIRSIPLMLSAHSDQLHRTGFPTVHAVVMLEGTMNLTMDSQPLVEQLSTVKRMQRIPSHLFLLEIWKACVVGLIESPEGTDELKWTAFTFLKIPHVLTKLKKYWQIDQDFNEDMNCAFEYLLKLTPLLDKADQRCNCDCVSLLLQECNKLGLLSDSNLENLASKRAADREQAPRLKSSENSTIQPNPGLILRAEPTVTNILKTMDADHSKSPEGLLGVLGHMLTGKSLDLLLAAAAATGKLKSFARKFIQLNEFTRHISAESTKAASVRALLFDISFLMLCHVAQTYGSEMIISEGCPGSDMPFFESWMQTCMPGEGKVLNPEHPCFRHPEISKVEALVAQLNTSSEMRLIQTKWHEVCLIIPAAILEVHNAWENGVLSFEAIQKITDNIKGKVCSLAVCAVAWLVAHVRMLGLDERDKSLQMIRQLGSPLFGDNTLQFYSERVVIMSSILENMCSEVLQQTATTIKFTVTGSEPVPYVHRLPPKKPIKEVLRGTFSAILEKGWVDSRSLHIFDTLLHMGGVYWFCNNLVKELLRETRMEFALRAVELLYAIFSLDMPQLTLTLLGHVLPALLTDSAKWHTLMDPPGRALAKLSVWCAMTSFSTYSRGQPSPRQRKRHREDIEDYSSLFPLDDTQQSKLMRLLSSNEEDHAVQANPTDRPMNSSLSASQIHNISSKEPLNRVLANLFLLISSILGARTAGAHTQFVQWFMEECVESLEQGGKGGILQFMPFSMVSELVKVSTLSSPKIVLAITDLTLPLGRRVAAKALTAL</sequence>
<evidence type="ECO:0000313" key="10">
    <source>
        <dbReference type="Proteomes" id="UP000694569"/>
    </source>
</evidence>
<dbReference type="OrthoDB" id="21216at2759"/>
<dbReference type="GO" id="GO:0016592">
    <property type="term" value="C:mediator complex"/>
    <property type="evidence" value="ECO:0007669"/>
    <property type="project" value="InterPro"/>
</dbReference>
<dbReference type="InterPro" id="IPR021429">
    <property type="entry name" value="Mediator_Med24"/>
</dbReference>
<dbReference type="GeneTree" id="ENSGT00390000016438"/>
<keyword evidence="4" id="KW-0805">Transcription regulation</keyword>
<accession>A0A8C5QND4</accession>
<dbReference type="AlphaFoldDB" id="A0A8C5QND4"/>
<keyword evidence="6" id="KW-0804">Transcription</keyword>
<evidence type="ECO:0000256" key="5">
    <source>
        <dbReference type="ARBA" id="ARBA00023159"/>
    </source>
</evidence>
<organism evidence="9 10">
    <name type="scientific">Leptobrachium leishanense</name>
    <name type="common">Leishan spiny toad</name>
    <dbReference type="NCBI Taxonomy" id="445787"/>
    <lineage>
        <taxon>Eukaryota</taxon>
        <taxon>Metazoa</taxon>
        <taxon>Chordata</taxon>
        <taxon>Craniata</taxon>
        <taxon>Vertebrata</taxon>
        <taxon>Euteleostomi</taxon>
        <taxon>Amphibia</taxon>
        <taxon>Batrachia</taxon>
        <taxon>Anura</taxon>
        <taxon>Pelobatoidea</taxon>
        <taxon>Megophryidae</taxon>
        <taxon>Leptobrachium</taxon>
    </lineage>
</organism>
<reference evidence="9" key="2">
    <citation type="submission" date="2025-09" db="UniProtKB">
        <authorList>
            <consortium name="Ensembl"/>
        </authorList>
    </citation>
    <scope>IDENTIFICATION</scope>
</reference>
<proteinExistence type="inferred from homology"/>
<evidence type="ECO:0000313" key="9">
    <source>
        <dbReference type="Ensembl" id="ENSLLEP00000040767.1"/>
    </source>
</evidence>
<dbReference type="GO" id="GO:0003712">
    <property type="term" value="F:transcription coregulator activity"/>
    <property type="evidence" value="ECO:0007669"/>
    <property type="project" value="TreeGrafter"/>
</dbReference>
<evidence type="ECO:0000256" key="1">
    <source>
        <dbReference type="ARBA" id="ARBA00004123"/>
    </source>
</evidence>
<keyword evidence="7" id="KW-0539">Nucleus</keyword>
<keyword evidence="10" id="KW-1185">Reference proteome</keyword>
<evidence type="ECO:0000256" key="8">
    <source>
        <dbReference type="ARBA" id="ARBA00031960"/>
    </source>
</evidence>
<evidence type="ECO:0000256" key="4">
    <source>
        <dbReference type="ARBA" id="ARBA00023015"/>
    </source>
</evidence>
<evidence type="ECO:0000256" key="3">
    <source>
        <dbReference type="ARBA" id="ARBA00019693"/>
    </source>
</evidence>
<dbReference type="PANTHER" id="PTHR12898:SF1">
    <property type="entry name" value="MEDIATOR OF RNA POLYMERASE II TRANSCRIPTION SUBUNIT 24"/>
    <property type="match status" value="1"/>
</dbReference>
<evidence type="ECO:0000256" key="7">
    <source>
        <dbReference type="ARBA" id="ARBA00023242"/>
    </source>
</evidence>
<comment type="similarity">
    <text evidence="2">Belongs to the Mediator complex subunit 24 family.</text>
</comment>
<reference evidence="9" key="1">
    <citation type="submission" date="2025-08" db="UniProtKB">
        <authorList>
            <consortium name="Ensembl"/>
        </authorList>
    </citation>
    <scope>IDENTIFICATION</scope>
</reference>